<dbReference type="RefSeq" id="XP_032813178.1">
    <property type="nucleotide sequence ID" value="XM_032957287.1"/>
</dbReference>
<proteinExistence type="inferred from homology"/>
<dbReference type="Proteomes" id="UP001318040">
    <property type="component" value="Chromosome 19"/>
</dbReference>
<evidence type="ECO:0000313" key="4">
    <source>
        <dbReference type="RefSeq" id="XP_032813178.1"/>
    </source>
</evidence>
<dbReference type="GO" id="GO:0007346">
    <property type="term" value="P:regulation of mitotic cell cycle"/>
    <property type="evidence" value="ECO:0007669"/>
    <property type="project" value="TreeGrafter"/>
</dbReference>
<evidence type="ECO:0000256" key="2">
    <source>
        <dbReference type="SAM" id="MobiDB-lite"/>
    </source>
</evidence>
<keyword evidence="3" id="KW-1185">Reference proteome</keyword>
<sequence>MEDQYKNIPIDIHTSKLLDWLVDRRHCGLRWQGAVGAIRERIAAAMRDMPEHPDIRSLLSGTHIQYFHCLRIVEILRSTEASSKNIFGRYSSQRMKDWQDIVSMYEKDNVYLAELANLLARSVLYEAPALRRQMAKCATTQQEMSRREAECANAAAELREGFYVACRQHGISGDSVRDELLALLRELPGTLSEVASASAQLAQHVALYQACVEFVCEGDRDKVLPLLRHVQHKGNTTVHEWRTGKLPSSLHPGTVPADKADLSSPAKQEEAGGIDFGDFTAETPVDARNGGGEGDAQPGGEEAEGIDWEISLEGGGEDAGAGGDGGGDGAWTIEVVDAGKECDPGSQADGAGEAHGTDALTVLENLETRNQFIDELMELEAFLVQRLAELSEEADVLSINQFEAAPLVLQEQSRRDVEVALGETRALTQRLTSLKMRQLFMIHASPRYVDRLTTTLNQKLRQAEAALRKRDAAVQRQREALQEQVALQPSLDALLARSRELQALIEGDISKRYHNRRVNLMGVAV</sequence>
<evidence type="ECO:0000256" key="1">
    <source>
        <dbReference type="ARBA" id="ARBA00007478"/>
    </source>
</evidence>
<feature type="region of interest" description="Disordered" evidence="2">
    <location>
        <begin position="243"/>
        <end position="302"/>
    </location>
</feature>
<name>A0AAJ7T8B1_PETMA</name>
<dbReference type="CTD" id="80279"/>
<comment type="similarity">
    <text evidence="1">Belongs to the CDK5RAP3 family.</text>
</comment>
<protein>
    <submittedName>
        <fullName evidence="4">CDK5 regulatory subunit-associated protein 3</fullName>
    </submittedName>
</protein>
<dbReference type="PANTHER" id="PTHR14894">
    <property type="entry name" value="CDK5 REGULATORY SUBUNIT-ASSOCIATED PROTEIN 3"/>
    <property type="match status" value="1"/>
</dbReference>
<organism evidence="3 4">
    <name type="scientific">Petromyzon marinus</name>
    <name type="common">Sea lamprey</name>
    <dbReference type="NCBI Taxonomy" id="7757"/>
    <lineage>
        <taxon>Eukaryota</taxon>
        <taxon>Metazoa</taxon>
        <taxon>Chordata</taxon>
        <taxon>Craniata</taxon>
        <taxon>Vertebrata</taxon>
        <taxon>Cyclostomata</taxon>
        <taxon>Hyperoartia</taxon>
        <taxon>Petromyzontiformes</taxon>
        <taxon>Petromyzontidae</taxon>
        <taxon>Petromyzon</taxon>
    </lineage>
</organism>
<reference evidence="4" key="1">
    <citation type="submission" date="2025-08" db="UniProtKB">
        <authorList>
            <consortium name="RefSeq"/>
        </authorList>
    </citation>
    <scope>IDENTIFICATION</scope>
    <source>
        <tissue evidence="4">Sperm</tissue>
    </source>
</reference>
<dbReference type="PANTHER" id="PTHR14894:SF0">
    <property type="entry name" value="CDK5 REGULATORY SUBUNIT-ASSOCIATED PROTEIN 3"/>
    <property type="match status" value="1"/>
</dbReference>
<dbReference type="InterPro" id="IPR008491">
    <property type="entry name" value="CDK5RAP3"/>
</dbReference>
<dbReference type="GO" id="GO:0012505">
    <property type="term" value="C:endomembrane system"/>
    <property type="evidence" value="ECO:0007669"/>
    <property type="project" value="TreeGrafter"/>
</dbReference>
<dbReference type="KEGG" id="pmrn:116943928"/>
<accession>A0AAJ7T8B1</accession>
<dbReference type="AlphaFoldDB" id="A0AAJ7T8B1"/>
<evidence type="ECO:0000313" key="3">
    <source>
        <dbReference type="Proteomes" id="UP001318040"/>
    </source>
</evidence>
<gene>
    <name evidence="4" type="primary">CDK5RAP3</name>
</gene>
<dbReference type="Pfam" id="PF05600">
    <property type="entry name" value="CDK5RAP3"/>
    <property type="match status" value="1"/>
</dbReference>